<feature type="chain" id="PRO_5035441802" evidence="1">
    <location>
        <begin position="20"/>
        <end position="288"/>
    </location>
</feature>
<dbReference type="CDD" id="cd02182">
    <property type="entry name" value="GH16_Strep_laminarinase_like"/>
    <property type="match status" value="1"/>
</dbReference>
<dbReference type="PANTHER" id="PTHR10963">
    <property type="entry name" value="GLYCOSYL HYDROLASE-RELATED"/>
    <property type="match status" value="1"/>
</dbReference>
<dbReference type="GO" id="GO:0005975">
    <property type="term" value="P:carbohydrate metabolic process"/>
    <property type="evidence" value="ECO:0007669"/>
    <property type="project" value="InterPro"/>
</dbReference>
<feature type="signal peptide" evidence="1">
    <location>
        <begin position="1"/>
        <end position="19"/>
    </location>
</feature>
<evidence type="ECO:0000259" key="2">
    <source>
        <dbReference type="PROSITE" id="PS51762"/>
    </source>
</evidence>
<dbReference type="GO" id="GO:0004553">
    <property type="term" value="F:hydrolase activity, hydrolyzing O-glycosyl compounds"/>
    <property type="evidence" value="ECO:0007669"/>
    <property type="project" value="InterPro"/>
</dbReference>
<dbReference type="InterPro" id="IPR000757">
    <property type="entry name" value="Beta-glucanase-like"/>
</dbReference>
<keyword evidence="1" id="KW-0732">Signal</keyword>
<dbReference type="InterPro" id="IPR050546">
    <property type="entry name" value="Glycosyl_Hydrlase_16"/>
</dbReference>
<organism evidence="3 4">
    <name type="scientific">Stachybotrys elegans</name>
    <dbReference type="NCBI Taxonomy" id="80388"/>
    <lineage>
        <taxon>Eukaryota</taxon>
        <taxon>Fungi</taxon>
        <taxon>Dikarya</taxon>
        <taxon>Ascomycota</taxon>
        <taxon>Pezizomycotina</taxon>
        <taxon>Sordariomycetes</taxon>
        <taxon>Hypocreomycetidae</taxon>
        <taxon>Hypocreales</taxon>
        <taxon>Stachybotryaceae</taxon>
        <taxon>Stachybotrys</taxon>
    </lineage>
</organism>
<accession>A0A8K0WLC3</accession>
<keyword evidence="4" id="KW-1185">Reference proteome</keyword>
<dbReference type="AlphaFoldDB" id="A0A8K0WLC3"/>
<protein>
    <submittedName>
        <fullName evidence="3">Concanavalin A-like lectin/glucanase domain-containing protein</fullName>
    </submittedName>
</protein>
<dbReference type="InterPro" id="IPR013320">
    <property type="entry name" value="ConA-like_dom_sf"/>
</dbReference>
<sequence>MYSSQVLTAFVSLLAAAEAIQAPQYSGFTRLFQATFEGAANTPPHPDNWNVINSAQVYNNEWQVYTNSANNVRFSGSSTLQLIPRRSSSAVRGWTSGRIESRYLVQPTDGRITRVESSLRVGSNAQANKQGLWPAFWLLGNSYRTNGVLWPACGEIDAFENINGLPTVWGVVHCDRSPGGVCNEPNGLVNTTALPNSNYHTYRIDIDRRNTDWRRQTITWFQDGRQFNQVTGARVNNQAVWATLAQSPLYIILNVAVGGDWPGAPNANTLDGSGAMMEVQYVSVYRST</sequence>
<evidence type="ECO:0000313" key="3">
    <source>
        <dbReference type="EMBL" id="KAH7308554.1"/>
    </source>
</evidence>
<dbReference type="Proteomes" id="UP000813444">
    <property type="component" value="Unassembled WGS sequence"/>
</dbReference>
<dbReference type="SUPFAM" id="SSF49899">
    <property type="entry name" value="Concanavalin A-like lectins/glucanases"/>
    <property type="match status" value="1"/>
</dbReference>
<dbReference type="PROSITE" id="PS51762">
    <property type="entry name" value="GH16_2"/>
    <property type="match status" value="1"/>
</dbReference>
<comment type="caution">
    <text evidence="3">The sequence shown here is derived from an EMBL/GenBank/DDBJ whole genome shotgun (WGS) entry which is preliminary data.</text>
</comment>
<dbReference type="OrthoDB" id="192832at2759"/>
<dbReference type="Pfam" id="PF00722">
    <property type="entry name" value="Glyco_hydro_16"/>
    <property type="match status" value="1"/>
</dbReference>
<dbReference type="PANTHER" id="PTHR10963:SF60">
    <property type="entry name" value="GRAM-NEGATIVE BACTERIA-BINDING PROTEIN 1-RELATED"/>
    <property type="match status" value="1"/>
</dbReference>
<proteinExistence type="predicted"/>
<evidence type="ECO:0000313" key="4">
    <source>
        <dbReference type="Proteomes" id="UP000813444"/>
    </source>
</evidence>
<name>A0A8K0WLC3_9HYPO</name>
<gene>
    <name evidence="3" type="ORF">B0I35DRAFT_453813</name>
</gene>
<feature type="domain" description="GH16" evidence="2">
    <location>
        <begin position="36"/>
        <end position="288"/>
    </location>
</feature>
<dbReference type="Gene3D" id="2.60.120.200">
    <property type="match status" value="1"/>
</dbReference>
<reference evidence="3" key="1">
    <citation type="journal article" date="2021" name="Nat. Commun.">
        <title>Genetic determinants of endophytism in the Arabidopsis root mycobiome.</title>
        <authorList>
            <person name="Mesny F."/>
            <person name="Miyauchi S."/>
            <person name="Thiergart T."/>
            <person name="Pickel B."/>
            <person name="Atanasova L."/>
            <person name="Karlsson M."/>
            <person name="Huettel B."/>
            <person name="Barry K.W."/>
            <person name="Haridas S."/>
            <person name="Chen C."/>
            <person name="Bauer D."/>
            <person name="Andreopoulos W."/>
            <person name="Pangilinan J."/>
            <person name="LaButti K."/>
            <person name="Riley R."/>
            <person name="Lipzen A."/>
            <person name="Clum A."/>
            <person name="Drula E."/>
            <person name="Henrissat B."/>
            <person name="Kohler A."/>
            <person name="Grigoriev I.V."/>
            <person name="Martin F.M."/>
            <person name="Hacquard S."/>
        </authorList>
    </citation>
    <scope>NUCLEOTIDE SEQUENCE</scope>
    <source>
        <strain evidence="3">MPI-CAGE-CH-0235</strain>
    </source>
</reference>
<dbReference type="EMBL" id="JAGPNK010000015">
    <property type="protein sequence ID" value="KAH7308554.1"/>
    <property type="molecule type" value="Genomic_DNA"/>
</dbReference>
<evidence type="ECO:0000256" key="1">
    <source>
        <dbReference type="SAM" id="SignalP"/>
    </source>
</evidence>